<dbReference type="RefSeq" id="WP_123808038.1">
    <property type="nucleotide sequence ID" value="NZ_RKRK01000003.1"/>
</dbReference>
<proteinExistence type="predicted"/>
<comment type="caution">
    <text evidence="1">The sequence shown here is derived from an EMBL/GenBank/DDBJ whole genome shotgun (WGS) entry which is preliminary data.</text>
</comment>
<name>A0A3N5CAF2_9BACL</name>
<evidence type="ECO:0000313" key="2">
    <source>
        <dbReference type="Proteomes" id="UP000277108"/>
    </source>
</evidence>
<organism evidence="1 2">
    <name type="scientific">Abyssicoccus albus</name>
    <dbReference type="NCBI Taxonomy" id="1817405"/>
    <lineage>
        <taxon>Bacteria</taxon>
        <taxon>Bacillati</taxon>
        <taxon>Bacillota</taxon>
        <taxon>Bacilli</taxon>
        <taxon>Bacillales</taxon>
        <taxon>Abyssicoccaceae</taxon>
    </lineage>
</organism>
<dbReference type="Proteomes" id="UP000277108">
    <property type="component" value="Unassembled WGS sequence"/>
</dbReference>
<dbReference type="EMBL" id="RKRK01000003">
    <property type="protein sequence ID" value="RPF56712.1"/>
    <property type="molecule type" value="Genomic_DNA"/>
</dbReference>
<gene>
    <name evidence="1" type="ORF">EDD62_1368</name>
</gene>
<protein>
    <submittedName>
        <fullName evidence="1">Uncharacterized protein</fullName>
    </submittedName>
</protein>
<sequence>MSNKLSTQELIESLKYWTEYTPTHYAASMLKYGKLNEIKSELQQHIDLLTTLSPVNPIIQDEIKSEIKMIQQQLDN</sequence>
<keyword evidence="2" id="KW-1185">Reference proteome</keyword>
<dbReference type="AlphaFoldDB" id="A0A3N5CAF2"/>
<accession>A0A3N5CAF2</accession>
<reference evidence="1 2" key="1">
    <citation type="submission" date="2018-11" db="EMBL/GenBank/DDBJ databases">
        <title>Genomic Encyclopedia of Type Strains, Phase IV (KMG-IV): sequencing the most valuable type-strain genomes for metagenomic binning, comparative biology and taxonomic classification.</title>
        <authorList>
            <person name="Goeker M."/>
        </authorList>
    </citation>
    <scope>NUCLEOTIDE SEQUENCE [LARGE SCALE GENOMIC DNA]</scope>
    <source>
        <strain evidence="1 2">DSM 29158</strain>
    </source>
</reference>
<evidence type="ECO:0000313" key="1">
    <source>
        <dbReference type="EMBL" id="RPF56712.1"/>
    </source>
</evidence>